<dbReference type="EC" id="5.6.2.2" evidence="2"/>
<gene>
    <name evidence="10" type="primary">parC</name>
    <name evidence="10" type="ORF">MMH89_04870</name>
</gene>
<dbReference type="PROSITE" id="PS52040">
    <property type="entry name" value="TOPO_IIA"/>
    <property type="match status" value="1"/>
</dbReference>
<reference evidence="10 11" key="1">
    <citation type="journal article" date="2022" name="Nat. Microbiol.">
        <title>The microbiome of a bacterivorous marine choanoflagellate contains a resource-demanding obligate bacterial associate.</title>
        <authorList>
            <person name="Needham D.M."/>
            <person name="Poirier C."/>
            <person name="Bachy C."/>
            <person name="George E.E."/>
            <person name="Wilken S."/>
            <person name="Yung C.C.M."/>
            <person name="Limardo A.J."/>
            <person name="Morando M."/>
            <person name="Sudek L."/>
            <person name="Malmstrom R.R."/>
            <person name="Keeling P.J."/>
            <person name="Santoro A.E."/>
            <person name="Worden A.Z."/>
        </authorList>
    </citation>
    <scope>NUCLEOTIDE SEQUENCE [LARGE SCALE GENOMIC DNA]</scope>
    <source>
        <strain evidence="10 11">Comchoano-1</strain>
    </source>
</reference>
<evidence type="ECO:0000256" key="7">
    <source>
        <dbReference type="ARBA" id="ARBA00023235"/>
    </source>
</evidence>
<evidence type="ECO:0000313" key="11">
    <source>
        <dbReference type="Proteomes" id="UP001055955"/>
    </source>
</evidence>
<dbReference type="GO" id="GO:0003918">
    <property type="term" value="F:DNA topoisomerase type II (double strand cut, ATP-hydrolyzing) activity"/>
    <property type="evidence" value="ECO:0007669"/>
    <property type="project" value="UniProtKB-EC"/>
</dbReference>
<keyword evidence="3" id="KW-1003">Cell membrane</keyword>
<dbReference type="InterPro" id="IPR050220">
    <property type="entry name" value="Type_II_DNA_Topoisomerases"/>
</dbReference>
<dbReference type="PANTHER" id="PTHR43493">
    <property type="entry name" value="DNA GYRASE/TOPOISOMERASE SUBUNIT A"/>
    <property type="match status" value="1"/>
</dbReference>
<evidence type="ECO:0000313" key="10">
    <source>
        <dbReference type="EMBL" id="UTC25005.1"/>
    </source>
</evidence>
<keyword evidence="4 8" id="KW-0799">Topoisomerase</keyword>
<dbReference type="NCBIfam" id="TIGR01062">
    <property type="entry name" value="parC_Gneg"/>
    <property type="match status" value="1"/>
</dbReference>
<keyword evidence="5 8" id="KW-0238">DNA-binding</keyword>
<dbReference type="InterPro" id="IPR002205">
    <property type="entry name" value="Topo_IIA_dom_A"/>
</dbReference>
<evidence type="ECO:0000256" key="2">
    <source>
        <dbReference type="ARBA" id="ARBA00012895"/>
    </source>
</evidence>
<dbReference type="EMBL" id="CP092900">
    <property type="protein sequence ID" value="UTC25005.1"/>
    <property type="molecule type" value="Genomic_DNA"/>
</dbReference>
<dbReference type="Gene3D" id="1.10.268.10">
    <property type="entry name" value="Topoisomerase, domain 3"/>
    <property type="match status" value="1"/>
</dbReference>
<dbReference type="Pfam" id="PF00521">
    <property type="entry name" value="DNA_topoisoIV"/>
    <property type="match status" value="1"/>
</dbReference>
<dbReference type="Proteomes" id="UP001055955">
    <property type="component" value="Chromosome"/>
</dbReference>
<organism evidence="10 11">
    <name type="scientific">Candidatus Comchoanobacter bicostacola</name>
    <dbReference type="NCBI Taxonomy" id="2919598"/>
    <lineage>
        <taxon>Bacteria</taxon>
        <taxon>Pseudomonadati</taxon>
        <taxon>Pseudomonadota</taxon>
        <taxon>Gammaproteobacteria</taxon>
        <taxon>Candidatus Comchoanobacterales</taxon>
        <taxon>Candidatus Comchoanobacteraceae</taxon>
        <taxon>Candidatus Comchoanobacter</taxon>
    </lineage>
</organism>
<dbReference type="InterPro" id="IPR013757">
    <property type="entry name" value="Topo_IIA_A_a_sf"/>
</dbReference>
<dbReference type="Gene3D" id="2.120.10.90">
    <property type="entry name" value="DNA gyrase/topoisomerase IV, subunit A, C-terminal"/>
    <property type="match status" value="1"/>
</dbReference>
<dbReference type="InterPro" id="IPR013758">
    <property type="entry name" value="Topo_IIA_A/C_ab"/>
</dbReference>
<dbReference type="PANTHER" id="PTHR43493:SF1">
    <property type="entry name" value="DNA TOPOISOMERASE 4 SUBUNIT A"/>
    <property type="match status" value="1"/>
</dbReference>
<comment type="catalytic activity">
    <reaction evidence="1 8">
        <text>ATP-dependent breakage, passage and rejoining of double-stranded DNA.</text>
        <dbReference type="EC" id="5.6.2.2"/>
    </reaction>
</comment>
<feature type="active site" description="O-(5'-phospho-DNA)-tyrosine intermediate" evidence="8">
    <location>
        <position position="119"/>
    </location>
</feature>
<dbReference type="NCBIfam" id="NF004044">
    <property type="entry name" value="PRK05561.1"/>
    <property type="match status" value="1"/>
</dbReference>
<name>A0ABY5DKJ3_9GAMM</name>
<evidence type="ECO:0000256" key="1">
    <source>
        <dbReference type="ARBA" id="ARBA00000185"/>
    </source>
</evidence>
<keyword evidence="11" id="KW-1185">Reference proteome</keyword>
<keyword evidence="6" id="KW-0472">Membrane</keyword>
<evidence type="ECO:0000256" key="8">
    <source>
        <dbReference type="PROSITE-ProRule" id="PRU01384"/>
    </source>
</evidence>
<dbReference type="InterPro" id="IPR013760">
    <property type="entry name" value="Topo_IIA-like_dom_sf"/>
</dbReference>
<proteinExistence type="predicted"/>
<sequence length="737" mass="83222">MKTHEQLPIDLYTKEAYRNYAIYVILDRAIPHIEDGLKPVQRRIIYAMSQLGLRDISKPKKSSRTVGDVLGKFHPHGDTACYDAMVLMAQPFSYQHPLIIGQGNWGSVDDPKSFAAMRYTEAKLSKYAQVVLQDLNEATAQWIPNFDGALKEPATLPARLPNILINGASGIAVGMATDIPPHNLKEVTHACIEILKNPDISDDALYQIMPGPDYPTGAEIINSPSELQNIFNTGQGIIRQRATHIYEDSQLIFNELPHQASSSKVIKQISDLVQSKKLSQIKYIRDESDEADPVRIVLVMRSNRCVNEQLMNLLYTNTDLEKTHRVNITYINSNRKPIQTGIRALLSSWVQYREKCVIARITHKLNTVLDRLHVIEGLLTIYDFIDEVIQIIRTEQDPEPKLIKRFSITERQAKTILETKLKQLGQLEEISLRDEATKLKSLKKELSNLISNPSDRCIYIQNELREDIQTHGVGRRSKIIHREVAKNIPASETISKDPCCVIISKKGWVRASKTHDIQPKDVAYKSGDSLSSYVRGYTHWPTILFDDSGYAYSLPTHQLPSVRTHGEPITKYISPNGKITQHLINTHPEQKLFVINNQGYGFICTTQDLISRNKSGKRFISLPEGASIQNISPLKVEDKYLVITTQQGRVLIIELSDVPQLTKGKGNKLIQIQKQDLIEQADQVLHTVSLSDTKSCVLFSGKRKISLSLSEHLGKRGKRGVLLPRGFRKIDSCKAQD</sequence>
<dbReference type="CDD" id="cd00187">
    <property type="entry name" value="TOP4c"/>
    <property type="match status" value="1"/>
</dbReference>
<dbReference type="Pfam" id="PF03989">
    <property type="entry name" value="DNA_gyraseA_C"/>
    <property type="match status" value="2"/>
</dbReference>
<evidence type="ECO:0000256" key="4">
    <source>
        <dbReference type="ARBA" id="ARBA00023029"/>
    </source>
</evidence>
<dbReference type="RefSeq" id="WP_258568796.1">
    <property type="nucleotide sequence ID" value="NZ_CP092900.1"/>
</dbReference>
<dbReference type="Gene3D" id="3.30.1360.40">
    <property type="match status" value="1"/>
</dbReference>
<protein>
    <recommendedName>
        <fullName evidence="2">DNA topoisomerase (ATP-hydrolyzing)</fullName>
        <ecNumber evidence="2">5.6.2.2</ecNumber>
    </recommendedName>
</protein>
<feature type="domain" description="Topo IIA-type catalytic" evidence="9">
    <location>
        <begin position="30"/>
        <end position="493"/>
    </location>
</feature>
<dbReference type="SUPFAM" id="SSF56719">
    <property type="entry name" value="Type II DNA topoisomerase"/>
    <property type="match status" value="1"/>
</dbReference>
<dbReference type="InterPro" id="IPR006691">
    <property type="entry name" value="GyrA/parC_rep"/>
</dbReference>
<dbReference type="SMART" id="SM00434">
    <property type="entry name" value="TOP4c"/>
    <property type="match status" value="1"/>
</dbReference>
<evidence type="ECO:0000256" key="6">
    <source>
        <dbReference type="ARBA" id="ARBA00023136"/>
    </source>
</evidence>
<dbReference type="SUPFAM" id="SSF101904">
    <property type="entry name" value="GyrA/ParC C-terminal domain-like"/>
    <property type="match status" value="1"/>
</dbReference>
<evidence type="ECO:0000256" key="3">
    <source>
        <dbReference type="ARBA" id="ARBA00022475"/>
    </source>
</evidence>
<keyword evidence="7 8" id="KW-0413">Isomerase</keyword>
<accession>A0ABY5DKJ3</accession>
<dbReference type="Gene3D" id="3.90.199.10">
    <property type="entry name" value="Topoisomerase II, domain 5"/>
    <property type="match status" value="1"/>
</dbReference>
<dbReference type="InterPro" id="IPR035516">
    <property type="entry name" value="Gyrase/topoIV_suA_C"/>
</dbReference>
<evidence type="ECO:0000259" key="9">
    <source>
        <dbReference type="PROSITE" id="PS52040"/>
    </source>
</evidence>
<evidence type="ECO:0000256" key="5">
    <source>
        <dbReference type="ARBA" id="ARBA00023125"/>
    </source>
</evidence>